<dbReference type="OrthoDB" id="5522768at2"/>
<dbReference type="EMBL" id="JMCB01000013">
    <property type="protein sequence ID" value="KFE64698.1"/>
    <property type="molecule type" value="Genomic_DNA"/>
</dbReference>
<dbReference type="STRING" id="394096.DB31_1716"/>
<evidence type="ECO:0000313" key="3">
    <source>
        <dbReference type="Proteomes" id="UP000028725"/>
    </source>
</evidence>
<reference evidence="2 3" key="1">
    <citation type="submission" date="2014-04" db="EMBL/GenBank/DDBJ databases">
        <title>Genome assembly of Hyalangium minutum DSM 14724.</title>
        <authorList>
            <person name="Sharma G."/>
            <person name="Subramanian S."/>
        </authorList>
    </citation>
    <scope>NUCLEOTIDE SEQUENCE [LARGE SCALE GENOMIC DNA]</scope>
    <source>
        <strain evidence="2 3">DSM 14724</strain>
    </source>
</reference>
<dbReference type="PATRIC" id="fig|394096.3.peg.6053"/>
<name>A0A085WAI5_9BACT</name>
<organism evidence="2 3">
    <name type="scientific">Hyalangium minutum</name>
    <dbReference type="NCBI Taxonomy" id="394096"/>
    <lineage>
        <taxon>Bacteria</taxon>
        <taxon>Pseudomonadati</taxon>
        <taxon>Myxococcota</taxon>
        <taxon>Myxococcia</taxon>
        <taxon>Myxococcales</taxon>
        <taxon>Cystobacterineae</taxon>
        <taxon>Archangiaceae</taxon>
        <taxon>Hyalangium</taxon>
    </lineage>
</organism>
<dbReference type="PANTHER" id="PTHR36304:SF4">
    <property type="entry name" value="DUF4388 DOMAIN-CONTAINING PROTEIN"/>
    <property type="match status" value="1"/>
</dbReference>
<feature type="domain" description="PatA-like N-terminal" evidence="1">
    <location>
        <begin position="4"/>
        <end position="157"/>
    </location>
</feature>
<keyword evidence="3" id="KW-1185">Reference proteome</keyword>
<dbReference type="AlphaFoldDB" id="A0A085WAI5"/>
<proteinExistence type="predicted"/>
<gene>
    <name evidence="2" type="ORF">DB31_1716</name>
</gene>
<protein>
    <recommendedName>
        <fullName evidence="1">PatA-like N-terminal domain-containing protein</fullName>
    </recommendedName>
</protein>
<dbReference type="PANTHER" id="PTHR36304">
    <property type="entry name" value="DOMAIN GTPASE-ACTIVATING PROTEIN, PUTATIVE-RELATED-RELATED"/>
    <property type="match status" value="1"/>
</dbReference>
<dbReference type="InterPro" id="IPR025497">
    <property type="entry name" value="PatA-like_N"/>
</dbReference>
<evidence type="ECO:0000313" key="2">
    <source>
        <dbReference type="EMBL" id="KFE64698.1"/>
    </source>
</evidence>
<dbReference type="Pfam" id="PF14332">
    <property type="entry name" value="DUF4388"/>
    <property type="match status" value="1"/>
</dbReference>
<evidence type="ECO:0000259" key="1">
    <source>
        <dbReference type="Pfam" id="PF14332"/>
    </source>
</evidence>
<sequence length="362" mass="40134">MALHGDLFSYPLPELLQWLDGSRKTGTLQLSWEAGERKIFVLSGQVVATASRGLRERVARLLELAKLSSGSRVLASFEELQRTPDVEQAFATHGVDVRMVREMGREELFSSMMDLTIAGRGTFHWTEDADRTGEDWVPSDMSIREMLFESLRWVDEHGDVEQALPIDAMSVRAVAPPSASQPLLHRVILTLCANSQNLGRLRLSMGMSRSAVTRRVFDLLRLKLVEVEGAPQVEADPVAEMLEKGQVLVREGQYDSAGIICASLLASDPADRRVREFARMVQREHVAALYGELPPVAVPVPVHDPEGMALLKPEERQIAGLVNGGWDVSTLVLAVPARELDTLRTLAKLVRMGLVQLTMPMR</sequence>
<accession>A0A085WAI5</accession>
<comment type="caution">
    <text evidence="2">The sequence shown here is derived from an EMBL/GenBank/DDBJ whole genome shotgun (WGS) entry which is preliminary data.</text>
</comment>
<dbReference type="Proteomes" id="UP000028725">
    <property type="component" value="Unassembled WGS sequence"/>
</dbReference>
<dbReference type="RefSeq" id="WP_044193630.1">
    <property type="nucleotide sequence ID" value="NZ_JMCB01000013.1"/>
</dbReference>